<proteinExistence type="predicted"/>
<sequence length="71" mass="8194">MLVAYLKSGVSKAEIMKIQNQMPEDDKATRSRKKKKQRFVNIHRKIRKVINAVTTSNGDRSVCSNEDYKPI</sequence>
<dbReference type="AlphaFoldDB" id="A0A9P0A5P5"/>
<gene>
    <name evidence="1" type="ORF">BEMITA_LOCUS4083</name>
</gene>
<name>A0A9P0A5P5_BEMTA</name>
<organism evidence="1 2">
    <name type="scientific">Bemisia tabaci</name>
    <name type="common">Sweetpotato whitefly</name>
    <name type="synonym">Aleurodes tabaci</name>
    <dbReference type="NCBI Taxonomy" id="7038"/>
    <lineage>
        <taxon>Eukaryota</taxon>
        <taxon>Metazoa</taxon>
        <taxon>Ecdysozoa</taxon>
        <taxon>Arthropoda</taxon>
        <taxon>Hexapoda</taxon>
        <taxon>Insecta</taxon>
        <taxon>Pterygota</taxon>
        <taxon>Neoptera</taxon>
        <taxon>Paraneoptera</taxon>
        <taxon>Hemiptera</taxon>
        <taxon>Sternorrhyncha</taxon>
        <taxon>Aleyrodoidea</taxon>
        <taxon>Aleyrodidae</taxon>
        <taxon>Aleyrodinae</taxon>
        <taxon>Bemisia</taxon>
    </lineage>
</organism>
<keyword evidence="2" id="KW-1185">Reference proteome</keyword>
<reference evidence="1" key="1">
    <citation type="submission" date="2021-12" db="EMBL/GenBank/DDBJ databases">
        <authorList>
            <person name="King R."/>
        </authorList>
    </citation>
    <scope>NUCLEOTIDE SEQUENCE</scope>
</reference>
<accession>A0A9P0A5P5</accession>
<evidence type="ECO:0000313" key="2">
    <source>
        <dbReference type="Proteomes" id="UP001152759"/>
    </source>
</evidence>
<evidence type="ECO:0000313" key="1">
    <source>
        <dbReference type="EMBL" id="CAH0384790.1"/>
    </source>
</evidence>
<dbReference type="Proteomes" id="UP001152759">
    <property type="component" value="Chromosome 2"/>
</dbReference>
<protein>
    <submittedName>
        <fullName evidence="1">Uncharacterized protein</fullName>
    </submittedName>
</protein>
<dbReference type="EMBL" id="OU963863">
    <property type="protein sequence ID" value="CAH0384790.1"/>
    <property type="molecule type" value="Genomic_DNA"/>
</dbReference>